<proteinExistence type="predicted"/>
<dbReference type="InterPro" id="IPR005158">
    <property type="entry name" value="BTAD"/>
</dbReference>
<evidence type="ECO:0000259" key="1">
    <source>
        <dbReference type="SMART" id="SM01043"/>
    </source>
</evidence>
<name>A0ABW3HP42_9BACL</name>
<feature type="domain" description="Bacterial transcriptional activator" evidence="1">
    <location>
        <begin position="453"/>
        <end position="587"/>
    </location>
</feature>
<keyword evidence="3" id="KW-1185">Reference proteome</keyword>
<protein>
    <submittedName>
        <fullName evidence="2">BTAD domain-containing putative transcriptional regulator</fullName>
    </submittedName>
</protein>
<dbReference type="Gene3D" id="1.10.10.10">
    <property type="entry name" value="Winged helix-like DNA-binding domain superfamily/Winged helix DNA-binding domain"/>
    <property type="match status" value="1"/>
</dbReference>
<dbReference type="Proteomes" id="UP001596989">
    <property type="component" value="Unassembled WGS sequence"/>
</dbReference>
<organism evidence="2 3">
    <name type="scientific">Paenibacillus chungangensis</name>
    <dbReference type="NCBI Taxonomy" id="696535"/>
    <lineage>
        <taxon>Bacteria</taxon>
        <taxon>Bacillati</taxon>
        <taxon>Bacillota</taxon>
        <taxon>Bacilli</taxon>
        <taxon>Bacillales</taxon>
        <taxon>Paenibacillaceae</taxon>
        <taxon>Paenibacillus</taxon>
    </lineage>
</organism>
<dbReference type="SUPFAM" id="SSF48452">
    <property type="entry name" value="TPR-like"/>
    <property type="match status" value="2"/>
</dbReference>
<dbReference type="PANTHER" id="PTHR35807">
    <property type="entry name" value="TRANSCRIPTIONAL REGULATOR REDD-RELATED"/>
    <property type="match status" value="1"/>
</dbReference>
<evidence type="ECO:0000313" key="3">
    <source>
        <dbReference type="Proteomes" id="UP001596989"/>
    </source>
</evidence>
<accession>A0ABW3HP42</accession>
<dbReference type="SMART" id="SM01043">
    <property type="entry name" value="BTAD"/>
    <property type="match status" value="1"/>
</dbReference>
<dbReference type="RefSeq" id="WP_377563373.1">
    <property type="nucleotide sequence ID" value="NZ_JBHTJZ010000008.1"/>
</dbReference>
<sequence length="591" mass="68247">MTGNAEDRKELLDELLCLERYEQAVLYIERRITDGDRIATDVLERIPTSYRRRSPILMQCIGMQQWHAGKLTEARESMELAARGWAEMYVPRAFLPCLAMLGHIQLRLGDFESAEVISEQLQREEQQLEAEAAIAHFQAVGCTWLPSALRGGDKDRLNPHAVKLFRFSILAYAQQGRWEEACMATVDLALRCAPAMSVHAWNELYYECRVRGASDPQLAPLIRLLQLLKAYGNRQWSTAMTTVHELSTCNVPLPYTMVAAMAITSLHCSVQLGQEAQTHIDGIRACMGVYPSDLTLQYELLSCIACSHQSAEDSDHDLELQQLAGILREDQRSLPHPHSLYPKQESSHVPWQLHLFGGMRFLRGQEERLHMKWKRNKAKELLLFLALQPNYSGIREQIIEALQLGDEADKALQQLYVIIHQLKRTLHAELGMEQAVIVRNGLIKLREEAIEYVDVEQYLTLIRVADQLWSTDRSLSYEMYEQAYMLYDELLPELPYLEWLEQVREHLAHKQVSLLQKCLTHAEQRQDWMHAEIYLLSWLAIKPYQEEAHSKLIRLYIRLGRHLEAKDAYASWEECCKTELGAVPSFRPHYS</sequence>
<comment type="caution">
    <text evidence="2">The sequence shown here is derived from an EMBL/GenBank/DDBJ whole genome shotgun (WGS) entry which is preliminary data.</text>
</comment>
<dbReference type="InterPro" id="IPR011990">
    <property type="entry name" value="TPR-like_helical_dom_sf"/>
</dbReference>
<dbReference type="InterPro" id="IPR051677">
    <property type="entry name" value="AfsR-DnrI-RedD_regulator"/>
</dbReference>
<dbReference type="Gene3D" id="1.25.40.10">
    <property type="entry name" value="Tetratricopeptide repeat domain"/>
    <property type="match status" value="1"/>
</dbReference>
<gene>
    <name evidence="2" type="ORF">ACFQ2I_07810</name>
</gene>
<dbReference type="EMBL" id="JBHTJZ010000008">
    <property type="protein sequence ID" value="MFD0959293.1"/>
    <property type="molecule type" value="Genomic_DNA"/>
</dbReference>
<evidence type="ECO:0000313" key="2">
    <source>
        <dbReference type="EMBL" id="MFD0959293.1"/>
    </source>
</evidence>
<reference evidence="3" key="1">
    <citation type="journal article" date="2019" name="Int. J. Syst. Evol. Microbiol.">
        <title>The Global Catalogue of Microorganisms (GCM) 10K type strain sequencing project: providing services to taxonomists for standard genome sequencing and annotation.</title>
        <authorList>
            <consortium name="The Broad Institute Genomics Platform"/>
            <consortium name="The Broad Institute Genome Sequencing Center for Infectious Disease"/>
            <person name="Wu L."/>
            <person name="Ma J."/>
        </authorList>
    </citation>
    <scope>NUCLEOTIDE SEQUENCE [LARGE SCALE GENOMIC DNA]</scope>
    <source>
        <strain evidence="3">CCUG 59129</strain>
    </source>
</reference>
<dbReference type="InterPro" id="IPR036388">
    <property type="entry name" value="WH-like_DNA-bd_sf"/>
</dbReference>
<dbReference type="Pfam" id="PF03704">
    <property type="entry name" value="BTAD"/>
    <property type="match status" value="1"/>
</dbReference>